<comment type="caution">
    <text evidence="8">The sequence shown here is derived from an EMBL/GenBank/DDBJ whole genome shotgun (WGS) entry which is preliminary data.</text>
</comment>
<feature type="compositionally biased region" description="Acidic residues" evidence="7">
    <location>
        <begin position="193"/>
        <end position="212"/>
    </location>
</feature>
<dbReference type="AlphaFoldDB" id="A0A8T0AG58"/>
<comment type="similarity">
    <text evidence="2">Belongs to the crooked-neck family.</text>
</comment>
<evidence type="ECO:0000256" key="7">
    <source>
        <dbReference type="SAM" id="MobiDB-lite"/>
    </source>
</evidence>
<keyword evidence="9" id="KW-1185">Reference proteome</keyword>
<gene>
    <name evidence="8" type="ORF">HF521_012257</name>
</gene>
<evidence type="ECO:0000256" key="6">
    <source>
        <dbReference type="ARBA" id="ARBA00023242"/>
    </source>
</evidence>
<keyword evidence="6" id="KW-0539">Nucleus</keyword>
<dbReference type="PANTHER" id="PTHR11246:SF3">
    <property type="entry name" value="CROOKED NECK-LIKE PROTEIN 1"/>
    <property type="match status" value="1"/>
</dbReference>
<name>A0A8T0AG58_SILME</name>
<dbReference type="Gene3D" id="1.25.40.10">
    <property type="entry name" value="Tetratricopeptide repeat domain"/>
    <property type="match status" value="1"/>
</dbReference>
<evidence type="ECO:0000313" key="9">
    <source>
        <dbReference type="Proteomes" id="UP000606274"/>
    </source>
</evidence>
<keyword evidence="4" id="KW-0677">Repeat</keyword>
<sequence>MPEVLWKSYIDFEIEQEEYENTRGLYKRLLQRTQHVKVWKSYAQFELSMEGEERLQRCRQVYEEANRGLRTCEEKEERLMLLEAWMNFEQEFGTSADKDRVKKLMPKQVKKRRKLTAEDGTDAGWEEYYDYIFPEDAANQPNLKLLSMAKMWKKQQQQEQEKQEAEEDEPTEPTQPRDEQEESRETQEPIESVPDDQDDSDSSSESESETKN</sequence>
<dbReference type="Proteomes" id="UP000606274">
    <property type="component" value="Unassembled WGS sequence"/>
</dbReference>
<proteinExistence type="inferred from homology"/>
<dbReference type="InterPro" id="IPR045075">
    <property type="entry name" value="Syf1-like"/>
</dbReference>
<dbReference type="SMART" id="SM00386">
    <property type="entry name" value="HAT"/>
    <property type="match status" value="1"/>
</dbReference>
<reference evidence="8" key="1">
    <citation type="submission" date="2020-08" db="EMBL/GenBank/DDBJ databases">
        <title>Chromosome-level assembly of Southern catfish (Silurus meridionalis) provides insights into visual adaptation to the nocturnal and benthic lifestyles.</title>
        <authorList>
            <person name="Zhang Y."/>
            <person name="Wang D."/>
            <person name="Peng Z."/>
        </authorList>
    </citation>
    <scope>NUCLEOTIDE SEQUENCE</scope>
    <source>
        <strain evidence="8">SWU-2019-XX</strain>
        <tissue evidence="8">Muscle</tissue>
    </source>
</reference>
<dbReference type="PANTHER" id="PTHR11246">
    <property type="entry name" value="PRE-MRNA SPLICING FACTOR"/>
    <property type="match status" value="1"/>
</dbReference>
<dbReference type="FunFam" id="1.25.40.10:FF:000876">
    <property type="entry name" value="crooked neck-like protein 1"/>
    <property type="match status" value="1"/>
</dbReference>
<dbReference type="GO" id="GO:0071014">
    <property type="term" value="C:post-mRNA release spliceosomal complex"/>
    <property type="evidence" value="ECO:0007669"/>
    <property type="project" value="TreeGrafter"/>
</dbReference>
<dbReference type="SUPFAM" id="SSF48452">
    <property type="entry name" value="TPR-like"/>
    <property type="match status" value="1"/>
</dbReference>
<dbReference type="InterPro" id="IPR003107">
    <property type="entry name" value="HAT"/>
</dbReference>
<organism evidence="8 9">
    <name type="scientific">Silurus meridionalis</name>
    <name type="common">Southern catfish</name>
    <name type="synonym">Silurus soldatovi meridionalis</name>
    <dbReference type="NCBI Taxonomy" id="175797"/>
    <lineage>
        <taxon>Eukaryota</taxon>
        <taxon>Metazoa</taxon>
        <taxon>Chordata</taxon>
        <taxon>Craniata</taxon>
        <taxon>Vertebrata</taxon>
        <taxon>Euteleostomi</taxon>
        <taxon>Actinopterygii</taxon>
        <taxon>Neopterygii</taxon>
        <taxon>Teleostei</taxon>
        <taxon>Ostariophysi</taxon>
        <taxon>Siluriformes</taxon>
        <taxon>Siluridae</taxon>
        <taxon>Silurus</taxon>
    </lineage>
</organism>
<dbReference type="InterPro" id="IPR011990">
    <property type="entry name" value="TPR-like_helical_dom_sf"/>
</dbReference>
<keyword evidence="5" id="KW-0508">mRNA splicing</keyword>
<evidence type="ECO:0000256" key="3">
    <source>
        <dbReference type="ARBA" id="ARBA00022664"/>
    </source>
</evidence>
<evidence type="ECO:0008006" key="10">
    <source>
        <dbReference type="Google" id="ProtNLM"/>
    </source>
</evidence>
<protein>
    <recommendedName>
        <fullName evidence="10">Crooked neck-like protein 1</fullName>
    </recommendedName>
</protein>
<evidence type="ECO:0000256" key="2">
    <source>
        <dbReference type="ARBA" id="ARBA00008644"/>
    </source>
</evidence>
<evidence type="ECO:0000256" key="1">
    <source>
        <dbReference type="ARBA" id="ARBA00004123"/>
    </source>
</evidence>
<dbReference type="GO" id="GO:0000245">
    <property type="term" value="P:spliceosomal complex assembly"/>
    <property type="evidence" value="ECO:0007669"/>
    <property type="project" value="TreeGrafter"/>
</dbReference>
<evidence type="ECO:0000256" key="5">
    <source>
        <dbReference type="ARBA" id="ARBA00023187"/>
    </source>
</evidence>
<dbReference type="GO" id="GO:0071007">
    <property type="term" value="C:U2-type catalytic step 2 spliceosome"/>
    <property type="evidence" value="ECO:0007669"/>
    <property type="project" value="TreeGrafter"/>
</dbReference>
<dbReference type="GO" id="GO:0071011">
    <property type="term" value="C:precatalytic spliceosome"/>
    <property type="evidence" value="ECO:0007669"/>
    <property type="project" value="TreeGrafter"/>
</dbReference>
<feature type="compositionally biased region" description="Basic and acidic residues" evidence="7">
    <location>
        <begin position="175"/>
        <end position="187"/>
    </location>
</feature>
<feature type="region of interest" description="Disordered" evidence="7">
    <location>
        <begin position="153"/>
        <end position="212"/>
    </location>
</feature>
<evidence type="ECO:0000256" key="4">
    <source>
        <dbReference type="ARBA" id="ARBA00022737"/>
    </source>
</evidence>
<dbReference type="GO" id="GO:0000974">
    <property type="term" value="C:Prp19 complex"/>
    <property type="evidence" value="ECO:0007669"/>
    <property type="project" value="TreeGrafter"/>
</dbReference>
<accession>A0A8T0AG58</accession>
<evidence type="ECO:0000313" key="8">
    <source>
        <dbReference type="EMBL" id="KAF7690453.1"/>
    </source>
</evidence>
<dbReference type="EMBL" id="JABFDY010000023">
    <property type="protein sequence ID" value="KAF7690453.1"/>
    <property type="molecule type" value="Genomic_DNA"/>
</dbReference>
<keyword evidence="3" id="KW-0507">mRNA processing</keyword>
<comment type="subcellular location">
    <subcellularLocation>
        <location evidence="1">Nucleus</location>
    </subcellularLocation>
</comment>